<organism evidence="1 2">
    <name type="scientific">Pandoraea iniqua</name>
    <dbReference type="NCBI Taxonomy" id="2508288"/>
    <lineage>
        <taxon>Bacteria</taxon>
        <taxon>Pseudomonadati</taxon>
        <taxon>Pseudomonadota</taxon>
        <taxon>Betaproteobacteria</taxon>
        <taxon>Burkholderiales</taxon>
        <taxon>Burkholderiaceae</taxon>
        <taxon>Pandoraea</taxon>
    </lineage>
</organism>
<dbReference type="AlphaFoldDB" id="A0A5E4RAA4"/>
<dbReference type="EMBL" id="CABPSI010000001">
    <property type="protein sequence ID" value="VVD60296.1"/>
    <property type="molecule type" value="Genomic_DNA"/>
</dbReference>
<protein>
    <recommendedName>
        <fullName evidence="3">Type I phosphodiesterase/nucleotide pyrophosphatase</fullName>
    </recommendedName>
</protein>
<evidence type="ECO:0000313" key="1">
    <source>
        <dbReference type="EMBL" id="VVD60296.1"/>
    </source>
</evidence>
<evidence type="ECO:0000313" key="2">
    <source>
        <dbReference type="Proteomes" id="UP000333828"/>
    </source>
</evidence>
<dbReference type="Proteomes" id="UP000333828">
    <property type="component" value="Unassembled WGS sequence"/>
</dbReference>
<proteinExistence type="predicted"/>
<name>A0A5E4RAA4_9BURK</name>
<dbReference type="InterPro" id="IPR017850">
    <property type="entry name" value="Alkaline_phosphatase_core_sf"/>
</dbReference>
<keyword evidence="2" id="KW-1185">Reference proteome</keyword>
<reference evidence="1 2" key="1">
    <citation type="submission" date="2019-08" db="EMBL/GenBank/DDBJ databases">
        <authorList>
            <person name="Peeters C."/>
        </authorList>
    </citation>
    <scope>NUCLEOTIDE SEQUENCE [LARGE SCALE GENOMIC DNA]</scope>
    <source>
        <strain evidence="1 2">LMG 31115</strain>
    </source>
</reference>
<evidence type="ECO:0008006" key="3">
    <source>
        <dbReference type="Google" id="ProtNLM"/>
    </source>
</evidence>
<accession>A0A5E4RAA4</accession>
<sequence length="449" mass="50135">MRSGDTSVNKRLVLVELNEINFDIVSNYIEAFPGRFPALAKLTSGAGISTTCERNYEELEPWIQWASVHSGKTYTEHGIFRLGDIVGSDVPQVFEQLERSGLSVGCVSAMNAENRLKAPAYFIPDPWTATPSDDSWWSRVLTSAVSQTVNDNAQARITWRSALHLGLGLLRFAQPKHYGLYAKLIAGSRGASWRKALVLDLLLHDIHAKLFRAHRPNFSTVFLNAGAHIQHHYFFNSHVVKAKAKMANPAWYVAGDVDPVAEMLDVYDRLVADCVSFDRTEVIVATGLSQLPYDRVKYYYRLKDHADFMRLIGVEVKSIQPRMTRDFLLEFDSAEDALAAQSRLSALRVVKDGLPVFGEIDNRGDSLFVTLTYPHEIAADLRVTFGDEAWPLQPYVAFVAIKNGMHQEKGFSYFTGGVAPYAPGDRSHVAALHSTILQFFGKAPNQRPA</sequence>
<dbReference type="Gene3D" id="3.40.720.10">
    <property type="entry name" value="Alkaline Phosphatase, subunit A"/>
    <property type="match status" value="1"/>
</dbReference>
<gene>
    <name evidence="1" type="ORF">PIN31115_00058</name>
</gene>